<evidence type="ECO:0000256" key="4">
    <source>
        <dbReference type="ARBA" id="ARBA00023212"/>
    </source>
</evidence>
<feature type="region of interest" description="Disordered" evidence="6">
    <location>
        <begin position="148"/>
        <end position="177"/>
    </location>
</feature>
<dbReference type="GeneID" id="39983049"/>
<dbReference type="RefSeq" id="XP_028885293.1">
    <property type="nucleotide sequence ID" value="XM_029023269.1"/>
</dbReference>
<feature type="region of interest" description="Disordered" evidence="6">
    <location>
        <begin position="15"/>
        <end position="58"/>
    </location>
</feature>
<feature type="compositionally biased region" description="Basic and acidic residues" evidence="6">
    <location>
        <begin position="18"/>
        <end position="37"/>
    </location>
</feature>
<feature type="compositionally biased region" description="Basic and acidic residues" evidence="6">
    <location>
        <begin position="148"/>
        <end position="161"/>
    </location>
</feature>
<reference evidence="8 9" key="1">
    <citation type="submission" date="2017-03" db="EMBL/GenBank/DDBJ databases">
        <title>An alternative strategy for trypanosome survival in the mammalian bloodstream revealed through genome and transcriptome analysis of the ubiquitous bovine parasite Trypanosoma (Megatrypanum) theileri.</title>
        <authorList>
            <person name="Kelly S."/>
            <person name="Ivens A."/>
            <person name="Mott A."/>
            <person name="O'Neill E."/>
            <person name="Emms D."/>
            <person name="Macleod O."/>
            <person name="Voorheis P."/>
            <person name="Matthews J."/>
            <person name="Matthews K."/>
            <person name="Carrington M."/>
        </authorList>
    </citation>
    <scope>NUCLEOTIDE SEQUENCE [LARGE SCALE GENOMIC DNA]</scope>
    <source>
        <strain evidence="8">Edinburgh</strain>
    </source>
</reference>
<dbReference type="PANTHER" id="PTHR21490:SF2">
    <property type="entry name" value="ENKURIN DOMAIN-CONTAINING PROTEIN 1"/>
    <property type="match status" value="1"/>
</dbReference>
<comment type="caution">
    <text evidence="8">The sequence shown here is derived from an EMBL/GenBank/DDBJ whole genome shotgun (WGS) entry which is preliminary data.</text>
</comment>
<dbReference type="Pfam" id="PF13864">
    <property type="entry name" value="Enkurin"/>
    <property type="match status" value="1"/>
</dbReference>
<feature type="region of interest" description="Disordered" evidence="6">
    <location>
        <begin position="83"/>
        <end position="103"/>
    </location>
</feature>
<dbReference type="VEuPathDB" id="TriTrypDB:TM35_000062320"/>
<dbReference type="PANTHER" id="PTHR21490">
    <property type="entry name" value="ENKURIN-RELATED"/>
    <property type="match status" value="1"/>
</dbReference>
<dbReference type="Proteomes" id="UP000192257">
    <property type="component" value="Unassembled WGS sequence"/>
</dbReference>
<sequence>MSAARQNYLQIREQQQLNRERAREAAIERQREEEMIQRQKAQYNHVSSHGYGQPGGRNKDDVEIKVFIRECDGDRAQTFTFRESDATQQRVIPEPAAKPKSTNRLPALPEQLKQQQQQQLSAKAANAARGVVPKYILQRKAELAAEKEAIQREAERQKEMSKYPPGHRPVTEEERKETLAKLALRRKELEGELHKIPIRFDTQSIRARRSKIEGELREIDEAERKFSSSKQLFVPI</sequence>
<keyword evidence="4" id="KW-0206">Cytoskeleton</keyword>
<gene>
    <name evidence="8" type="ORF">TM35_000062320</name>
</gene>
<evidence type="ECO:0000259" key="7">
    <source>
        <dbReference type="PROSITE" id="PS51665"/>
    </source>
</evidence>
<evidence type="ECO:0000256" key="6">
    <source>
        <dbReference type="SAM" id="MobiDB-lite"/>
    </source>
</evidence>
<protein>
    <submittedName>
        <fullName evidence="8">Flagellar/basal body protein</fullName>
    </submittedName>
</protein>
<dbReference type="PROSITE" id="PS51665">
    <property type="entry name" value="ENKURIN"/>
    <property type="match status" value="1"/>
</dbReference>
<evidence type="ECO:0000256" key="1">
    <source>
        <dbReference type="ARBA" id="ARBA00004138"/>
    </source>
</evidence>
<dbReference type="GO" id="GO:0005929">
    <property type="term" value="C:cilium"/>
    <property type="evidence" value="ECO:0007669"/>
    <property type="project" value="UniProtKB-SubCell"/>
</dbReference>
<accession>A0A1X0P2S2</accession>
<keyword evidence="9" id="KW-1185">Reference proteome</keyword>
<evidence type="ECO:0000256" key="2">
    <source>
        <dbReference type="ARBA" id="ARBA00004245"/>
    </source>
</evidence>
<keyword evidence="5" id="KW-0966">Cell projection</keyword>
<dbReference type="AlphaFoldDB" id="A0A1X0P2S2"/>
<dbReference type="InterPro" id="IPR052102">
    <property type="entry name" value="Enkurin_domain-protein"/>
</dbReference>
<dbReference type="GO" id="GO:0005881">
    <property type="term" value="C:cytoplasmic microtubule"/>
    <property type="evidence" value="ECO:0007669"/>
    <property type="project" value="TreeGrafter"/>
</dbReference>
<organism evidence="8 9">
    <name type="scientific">Trypanosoma theileri</name>
    <dbReference type="NCBI Taxonomy" id="67003"/>
    <lineage>
        <taxon>Eukaryota</taxon>
        <taxon>Discoba</taxon>
        <taxon>Euglenozoa</taxon>
        <taxon>Kinetoplastea</taxon>
        <taxon>Metakinetoplastina</taxon>
        <taxon>Trypanosomatida</taxon>
        <taxon>Trypanosomatidae</taxon>
        <taxon>Trypanosoma</taxon>
    </lineage>
</organism>
<dbReference type="EMBL" id="NBCO01000006">
    <property type="protein sequence ID" value="ORC91227.1"/>
    <property type="molecule type" value="Genomic_DNA"/>
</dbReference>
<dbReference type="OrthoDB" id="10264920at2759"/>
<feature type="domain" description="Enkurin" evidence="7">
    <location>
        <begin position="142"/>
        <end position="234"/>
    </location>
</feature>
<keyword evidence="8" id="KW-0969">Cilium</keyword>
<dbReference type="InterPro" id="IPR027012">
    <property type="entry name" value="Enkurin_dom"/>
</dbReference>
<dbReference type="STRING" id="67003.A0A1X0P2S2"/>
<evidence type="ECO:0000256" key="3">
    <source>
        <dbReference type="ARBA" id="ARBA00022490"/>
    </source>
</evidence>
<evidence type="ECO:0000313" key="9">
    <source>
        <dbReference type="Proteomes" id="UP000192257"/>
    </source>
</evidence>
<name>A0A1X0P2S2_9TRYP</name>
<evidence type="ECO:0000256" key="5">
    <source>
        <dbReference type="ARBA" id="ARBA00023273"/>
    </source>
</evidence>
<keyword evidence="3" id="KW-0963">Cytoplasm</keyword>
<comment type="subcellular location">
    <subcellularLocation>
        <location evidence="1">Cell projection</location>
        <location evidence="1">Cilium</location>
    </subcellularLocation>
    <subcellularLocation>
        <location evidence="2">Cytoplasm</location>
        <location evidence="2">Cytoskeleton</location>
    </subcellularLocation>
</comment>
<keyword evidence="8" id="KW-0282">Flagellum</keyword>
<evidence type="ECO:0000313" key="8">
    <source>
        <dbReference type="EMBL" id="ORC91227.1"/>
    </source>
</evidence>
<proteinExistence type="predicted"/>